<dbReference type="PRINTS" id="PR00380">
    <property type="entry name" value="KINESINHEAVY"/>
</dbReference>
<feature type="region of interest" description="Disordered" evidence="9">
    <location>
        <begin position="1295"/>
        <end position="1314"/>
    </location>
</feature>
<dbReference type="GO" id="GO:0008017">
    <property type="term" value="F:microtubule binding"/>
    <property type="evidence" value="ECO:0007669"/>
    <property type="project" value="InterPro"/>
</dbReference>
<sequence>MSSILKKISGRKTPKKGGTPRRNNNGAENMLPEDENTKPNINSMVPPLPEASPAFSSSKSAKSKHLTSPALPPRPPPPRPLKRKSGMDYPYQHPTENPQSLSESGLVGGDKIASDSGVKAFTLSCSPSEVIVRIRPLTREEEQQGTQIVQETSSDTVAVADQQFTFDAVAGTESTQQEVFEMVGVPLVENCLAGFNSSIFAYGQTGSGKTYTMWGPSNASVEEKIPSRRRGITPRVFEQLFARIQEEEHKNVEKQLHYQCRCSFLEIYNEQITDLLEPTQRNLQIREDTKNGVYVENITEEYVASMDDVTQLFHRGLANRRVGATSINVESSRSHSVFTCVLESRCKSMTDGLFSLRTSRINLVDLAGSERQKITRAAGDRLKEAGNINRSLSQLGNLINILAEVSHRKQRHIPYRDSKLTFLLQESLGGNAKLAMICAISPASSCRNETLSTLRFAKRAKGIQNKAVVNEETEDDVNILREQIRQLKDELVKMKSNDSGQVTTSVGGYSTGWNARRSLNILRLSLNHPLTLPQTDTESDEDMEIDEETGEKQSSSVSGKKRTIQTESDELRGDISDSPRIQLQNQTKSTLYYQSVNISKNEGCKLNEIQADGGHYHEAAKEHLFTSKMRNSELGHDHDTVSEIETVADAAILDPDPESQTVEQVFRDNPEVPLQLDPHTTDTDGDDCKAVTKDQRPELLSISFGQSLQNNSHIQSSDRSDKTLTSPTDSLAASLHRGLKIIDHHQKNSSLRNSSVRFSFKTLDVKALQAVDKVDVGIQTSPVKNSLANSSNAEFCHACHKVDTTQQHYVEYKKDIQDNSDWQLIPIEEPKTPDGAKAHLSRAVEKVLAGAIRREMALEETCNKQAAEIEQLNRLIRQYRHERECNSIIQQSREDKIVRLEALMDDVISTEDFVDAEFAALMNEHKLLKDKYENHPEVTRANIEQKSAMEELERYRNFYELGERDALLEEIQDLRSQLQSYLEPSSPRSIRKRLSLTPQSMSKSEHRESDHRLALCAIPETHGISTHSHSLADAPTDVSIRTSKKLDCSSHNEKWEEERQQWTERESEWISLAEELRLELNSYRRLAEKRKQELDCEQRCSQELKEAFQMAMDGHARLLDQYADLQEKHTALHAKHRKIKEGVADIKRVAAKAGVKGAGSRFIEAQAAQLIALKLDRDREQKMMKEEIKGLQAQLRDTAEAVQAAGELLVRLKEAEEAISIAQESAAIAERNAEIMRRDMEKMSRKHATEMATINQRLLEARLVKSRVCPMCQVADRVKYEFPDADEATLEAEAAAKEEQTMSTPEGRGHFEPFPREYEDVDYLRMGEPSWFTEYDRCNI</sequence>
<keyword evidence="2 7" id="KW-0547">Nucleotide-binding</keyword>
<feature type="binding site" evidence="7">
    <location>
        <begin position="203"/>
        <end position="210"/>
    </location>
    <ligand>
        <name>ATP</name>
        <dbReference type="ChEBI" id="CHEBI:30616"/>
    </ligand>
</feature>
<dbReference type="Gene3D" id="3.40.850.10">
    <property type="entry name" value="Kinesin motor domain"/>
    <property type="match status" value="1"/>
</dbReference>
<feature type="compositionally biased region" description="Polar residues" evidence="9">
    <location>
        <begin position="703"/>
        <end position="715"/>
    </location>
</feature>
<keyword evidence="5 7" id="KW-0505">Motor protein</keyword>
<feature type="domain" description="Kinesin motor" evidence="10">
    <location>
        <begin position="127"/>
        <end position="463"/>
    </location>
</feature>
<dbReference type="SMART" id="SM00129">
    <property type="entry name" value="KISc"/>
    <property type="match status" value="1"/>
</dbReference>
<evidence type="ECO:0000256" key="3">
    <source>
        <dbReference type="ARBA" id="ARBA00022840"/>
    </source>
</evidence>
<dbReference type="FunFam" id="3.40.850.10:FF:000052">
    <property type="entry name" value="Kinesin-like protein KIN-12F"/>
    <property type="match status" value="1"/>
</dbReference>
<feature type="region of interest" description="Disordered" evidence="9">
    <location>
        <begin position="989"/>
        <end position="1009"/>
    </location>
</feature>
<dbReference type="InterPro" id="IPR044986">
    <property type="entry name" value="KIF15/KIN-12"/>
</dbReference>
<feature type="compositionally biased region" description="Acidic residues" evidence="9">
    <location>
        <begin position="537"/>
        <end position="549"/>
    </location>
</feature>
<feature type="coiled-coil region" evidence="8">
    <location>
        <begin position="1181"/>
        <end position="1246"/>
    </location>
</feature>
<feature type="compositionally biased region" description="Polar residues" evidence="9">
    <location>
        <begin position="94"/>
        <end position="103"/>
    </location>
</feature>
<feature type="compositionally biased region" description="Low complexity" evidence="9">
    <location>
        <begin position="51"/>
        <end position="60"/>
    </location>
</feature>
<evidence type="ECO:0000259" key="10">
    <source>
        <dbReference type="PROSITE" id="PS50067"/>
    </source>
</evidence>
<comment type="similarity">
    <text evidence="6">Belongs to the TRAFAC class myosin-kinesin ATPase superfamily. Kinesin family. KIN-12 subfamily.</text>
</comment>
<evidence type="ECO:0000256" key="1">
    <source>
        <dbReference type="ARBA" id="ARBA00022701"/>
    </source>
</evidence>
<protein>
    <submittedName>
        <fullName evidence="11">PAKRP1L</fullName>
    </submittedName>
</protein>
<feature type="region of interest" description="Disordered" evidence="9">
    <location>
        <begin position="531"/>
        <end position="582"/>
    </location>
</feature>
<proteinExistence type="evidence at transcript level"/>
<dbReference type="InterPro" id="IPR001752">
    <property type="entry name" value="Kinesin_motor_dom"/>
</dbReference>
<dbReference type="GO" id="GO:0009524">
    <property type="term" value="C:phragmoplast"/>
    <property type="evidence" value="ECO:0007669"/>
    <property type="project" value="UniProtKB-ARBA"/>
</dbReference>
<feature type="region of interest" description="Disordered" evidence="9">
    <location>
        <begin position="1"/>
        <end position="109"/>
    </location>
</feature>
<dbReference type="InterPro" id="IPR027417">
    <property type="entry name" value="P-loop_NTPase"/>
</dbReference>
<feature type="compositionally biased region" description="Pro residues" evidence="9">
    <location>
        <begin position="70"/>
        <end position="79"/>
    </location>
</feature>
<dbReference type="GO" id="GO:0005874">
    <property type="term" value="C:microtubule"/>
    <property type="evidence" value="ECO:0007669"/>
    <property type="project" value="UniProtKB-KW"/>
</dbReference>
<evidence type="ECO:0000256" key="2">
    <source>
        <dbReference type="ARBA" id="ARBA00022741"/>
    </source>
</evidence>
<keyword evidence="1" id="KW-0493">Microtubule</keyword>
<dbReference type="SUPFAM" id="SSF52540">
    <property type="entry name" value="P-loop containing nucleoside triphosphate hydrolases"/>
    <property type="match status" value="1"/>
</dbReference>
<organism evidence="11">
    <name type="scientific">Pinus tabuliformis</name>
    <name type="common">Chinese red pine</name>
    <name type="synonym">Pinus leucosperma</name>
    <dbReference type="NCBI Taxonomy" id="88731"/>
    <lineage>
        <taxon>Eukaryota</taxon>
        <taxon>Viridiplantae</taxon>
        <taxon>Streptophyta</taxon>
        <taxon>Embryophyta</taxon>
        <taxon>Tracheophyta</taxon>
        <taxon>Spermatophyta</taxon>
        <taxon>Pinopsida</taxon>
        <taxon>Pinidae</taxon>
        <taxon>Conifers I</taxon>
        <taxon>Pinales</taxon>
        <taxon>Pinaceae</taxon>
        <taxon>Pinus</taxon>
        <taxon>Pinus subgen. Pinus</taxon>
    </lineage>
</organism>
<feature type="compositionally biased region" description="Basic residues" evidence="9">
    <location>
        <begin position="8"/>
        <end position="19"/>
    </location>
</feature>
<feature type="coiled-coil region" evidence="8">
    <location>
        <begin position="470"/>
        <end position="497"/>
    </location>
</feature>
<evidence type="ECO:0000256" key="9">
    <source>
        <dbReference type="SAM" id="MobiDB-lite"/>
    </source>
</evidence>
<dbReference type="PROSITE" id="PS50067">
    <property type="entry name" value="KINESIN_MOTOR_2"/>
    <property type="match status" value="1"/>
</dbReference>
<dbReference type="InterPro" id="IPR019821">
    <property type="entry name" value="Kinesin_motor_CS"/>
</dbReference>
<keyword evidence="4 8" id="KW-0175">Coiled coil</keyword>
<feature type="region of interest" description="Disordered" evidence="9">
    <location>
        <begin position="668"/>
        <end position="687"/>
    </location>
</feature>
<dbReference type="GO" id="GO:0007018">
    <property type="term" value="P:microtubule-based movement"/>
    <property type="evidence" value="ECO:0007669"/>
    <property type="project" value="InterPro"/>
</dbReference>
<dbReference type="GO" id="GO:0005524">
    <property type="term" value="F:ATP binding"/>
    <property type="evidence" value="ECO:0007669"/>
    <property type="project" value="UniProtKB-UniRule"/>
</dbReference>
<feature type="region of interest" description="Disordered" evidence="9">
    <location>
        <begin position="703"/>
        <end position="728"/>
    </location>
</feature>
<dbReference type="PANTHER" id="PTHR37739">
    <property type="entry name" value="KINESIN-LIKE PROTEIN KIN-12D"/>
    <property type="match status" value="1"/>
</dbReference>
<feature type="coiled-coil region" evidence="8">
    <location>
        <begin position="855"/>
        <end position="882"/>
    </location>
</feature>
<evidence type="ECO:0000256" key="5">
    <source>
        <dbReference type="ARBA" id="ARBA00023175"/>
    </source>
</evidence>
<evidence type="ECO:0000313" key="11">
    <source>
        <dbReference type="EMBL" id="AJP06339.1"/>
    </source>
</evidence>
<dbReference type="GO" id="GO:0003777">
    <property type="term" value="F:microtubule motor activity"/>
    <property type="evidence" value="ECO:0007669"/>
    <property type="project" value="InterPro"/>
</dbReference>
<dbReference type="Pfam" id="PF00225">
    <property type="entry name" value="Kinesin"/>
    <property type="match status" value="1"/>
</dbReference>
<evidence type="ECO:0000256" key="4">
    <source>
        <dbReference type="ARBA" id="ARBA00023054"/>
    </source>
</evidence>
<dbReference type="PROSITE" id="PS00411">
    <property type="entry name" value="KINESIN_MOTOR_1"/>
    <property type="match status" value="1"/>
</dbReference>
<accession>A0A0K0M7D8</accession>
<reference evidence="11" key="1">
    <citation type="submission" date="2014-04" db="EMBL/GenBank/DDBJ databases">
        <title>The genes involved in the male and female cone development in Pinus tabuliformis.</title>
        <authorList>
            <person name="Niu S."/>
            <person name="Li W."/>
            <person name="Chen X."/>
        </authorList>
    </citation>
    <scope>NUCLEOTIDE SEQUENCE</scope>
</reference>
<dbReference type="EMBL" id="KJ711094">
    <property type="protein sequence ID" value="AJP06339.1"/>
    <property type="molecule type" value="mRNA"/>
</dbReference>
<keyword evidence="3 7" id="KW-0067">ATP-binding</keyword>
<evidence type="ECO:0000256" key="7">
    <source>
        <dbReference type="PROSITE-ProRule" id="PRU00283"/>
    </source>
</evidence>
<dbReference type="PANTHER" id="PTHR37739:SF16">
    <property type="entry name" value="KINESIN-LIKE PROTEIN"/>
    <property type="match status" value="1"/>
</dbReference>
<dbReference type="InterPro" id="IPR036961">
    <property type="entry name" value="Kinesin_motor_dom_sf"/>
</dbReference>
<evidence type="ECO:0000256" key="6">
    <source>
        <dbReference type="ARBA" id="ARBA00034488"/>
    </source>
</evidence>
<name>A0A0K0M7D8_PINTB</name>
<evidence type="ECO:0000256" key="8">
    <source>
        <dbReference type="SAM" id="Coils"/>
    </source>
</evidence>